<organism evidence="1">
    <name type="scientific">Rhizophora mucronata</name>
    <name type="common">Asiatic mangrove</name>
    <dbReference type="NCBI Taxonomy" id="61149"/>
    <lineage>
        <taxon>Eukaryota</taxon>
        <taxon>Viridiplantae</taxon>
        <taxon>Streptophyta</taxon>
        <taxon>Embryophyta</taxon>
        <taxon>Tracheophyta</taxon>
        <taxon>Spermatophyta</taxon>
        <taxon>Magnoliopsida</taxon>
        <taxon>eudicotyledons</taxon>
        <taxon>Gunneridae</taxon>
        <taxon>Pentapetalae</taxon>
        <taxon>rosids</taxon>
        <taxon>fabids</taxon>
        <taxon>Malpighiales</taxon>
        <taxon>Rhizophoraceae</taxon>
        <taxon>Rhizophora</taxon>
    </lineage>
</organism>
<protein>
    <submittedName>
        <fullName evidence="1">Uncharacterized protein</fullName>
    </submittedName>
</protein>
<reference evidence="1" key="1">
    <citation type="submission" date="2018-02" db="EMBL/GenBank/DDBJ databases">
        <title>Rhizophora mucronata_Transcriptome.</title>
        <authorList>
            <person name="Meera S.P."/>
            <person name="Sreeshan A."/>
            <person name="Augustine A."/>
        </authorList>
    </citation>
    <scope>NUCLEOTIDE SEQUENCE</scope>
    <source>
        <tissue evidence="1">Leaf</tissue>
    </source>
</reference>
<name>A0A2P2JE99_RHIMU</name>
<sequence length="46" mass="5153">MISAPSFYGISNYTTLLPEDQCRGTLTMKLGACDVYGYSFLRNLQL</sequence>
<dbReference type="AlphaFoldDB" id="A0A2P2JE99"/>
<accession>A0A2P2JE99</accession>
<proteinExistence type="predicted"/>
<dbReference type="EMBL" id="GGEC01011304">
    <property type="protein sequence ID" value="MBW91787.1"/>
    <property type="molecule type" value="Transcribed_RNA"/>
</dbReference>
<dbReference type="EMBL" id="GGEC01011305">
    <property type="protein sequence ID" value="MBW91788.1"/>
    <property type="molecule type" value="Transcribed_RNA"/>
</dbReference>
<evidence type="ECO:0000313" key="1">
    <source>
        <dbReference type="EMBL" id="MBW91788.1"/>
    </source>
</evidence>